<proteinExistence type="predicted"/>
<reference evidence="6 7" key="1">
    <citation type="submission" date="2023-07" db="EMBL/GenBank/DDBJ databases">
        <title>Genomic Encyclopedia of Type Strains, Phase IV (KMG-IV): sequencing the most valuable type-strain genomes for metagenomic binning, comparative biology and taxonomic classification.</title>
        <authorList>
            <person name="Goeker M."/>
        </authorList>
    </citation>
    <scope>NUCLEOTIDE SEQUENCE [LARGE SCALE GENOMIC DNA]</scope>
    <source>
        <strain evidence="6 7">DSM 19598</strain>
    </source>
</reference>
<gene>
    <name evidence="6" type="ORF">J2S25_000217</name>
</gene>
<dbReference type="InterPro" id="IPR007269">
    <property type="entry name" value="ICMT_MeTrfase"/>
</dbReference>
<evidence type="ECO:0000256" key="1">
    <source>
        <dbReference type="ARBA" id="ARBA00004141"/>
    </source>
</evidence>
<protein>
    <submittedName>
        <fullName evidence="6">Methyltransferase</fullName>
    </submittedName>
</protein>
<keyword evidence="4 5" id="KW-0472">Membrane</keyword>
<feature type="transmembrane region" description="Helical" evidence="5">
    <location>
        <begin position="135"/>
        <end position="154"/>
    </location>
</feature>
<dbReference type="GO" id="GO:0032259">
    <property type="term" value="P:methylation"/>
    <property type="evidence" value="ECO:0007669"/>
    <property type="project" value="UniProtKB-KW"/>
</dbReference>
<keyword evidence="3 5" id="KW-1133">Transmembrane helix</keyword>
<dbReference type="InterPro" id="IPR052527">
    <property type="entry name" value="Metal_cation-efflux_comp"/>
</dbReference>
<keyword evidence="2 5" id="KW-0812">Transmembrane</keyword>
<name>A0ABU0FQ53_9BACI</name>
<keyword evidence="6" id="KW-0489">Methyltransferase</keyword>
<comment type="caution">
    <text evidence="6">The sequence shown here is derived from an EMBL/GenBank/DDBJ whole genome shotgun (WGS) entry which is preliminary data.</text>
</comment>
<evidence type="ECO:0000256" key="5">
    <source>
        <dbReference type="SAM" id="Phobius"/>
    </source>
</evidence>
<feature type="transmembrane region" description="Helical" evidence="5">
    <location>
        <begin position="69"/>
        <end position="87"/>
    </location>
</feature>
<dbReference type="RefSeq" id="WP_307191005.1">
    <property type="nucleotide sequence ID" value="NZ_JAUSUN010000001.1"/>
</dbReference>
<comment type="subcellular location">
    <subcellularLocation>
        <location evidence="1">Membrane</location>
        <topology evidence="1">Multi-pass membrane protein</topology>
    </subcellularLocation>
</comment>
<keyword evidence="6" id="KW-0808">Transferase</keyword>
<dbReference type="Pfam" id="PF04140">
    <property type="entry name" value="ICMT"/>
    <property type="match status" value="1"/>
</dbReference>
<dbReference type="Proteomes" id="UP001242313">
    <property type="component" value="Unassembled WGS sequence"/>
</dbReference>
<evidence type="ECO:0000256" key="4">
    <source>
        <dbReference type="ARBA" id="ARBA00023136"/>
    </source>
</evidence>
<sequence length="189" mass="21847">MVFYLFVGIIVFQRITELLIARRNESWMKSQGAIEFGQGHYPAMVAIHTGFFLVFIAEVTLLNKQLSDYWPVLLTLFLFTQGMRIWALSSLGRFWNTKIIIVPGAQVVKKGPYKIIKHPNYLIVALEFMVIPLMFKAYITMALFTLLNILILSIRIPVEERALKECTKYEAVFSNHGRFLPNLLKKCDN</sequence>
<accession>A0ABU0FQ53</accession>
<evidence type="ECO:0000313" key="6">
    <source>
        <dbReference type="EMBL" id="MDQ0412039.1"/>
    </source>
</evidence>
<dbReference type="Gene3D" id="1.20.120.1630">
    <property type="match status" value="1"/>
</dbReference>
<dbReference type="PANTHER" id="PTHR43847:SF1">
    <property type="entry name" value="BLL3993 PROTEIN"/>
    <property type="match status" value="1"/>
</dbReference>
<feature type="transmembrane region" description="Helical" evidence="5">
    <location>
        <begin position="40"/>
        <end position="62"/>
    </location>
</feature>
<keyword evidence="7" id="KW-1185">Reference proteome</keyword>
<dbReference type="PANTHER" id="PTHR43847">
    <property type="entry name" value="BLL3993 PROTEIN"/>
    <property type="match status" value="1"/>
</dbReference>
<evidence type="ECO:0000256" key="3">
    <source>
        <dbReference type="ARBA" id="ARBA00022989"/>
    </source>
</evidence>
<organism evidence="6 7">
    <name type="scientific">Mesobacillus stamsii</name>
    <dbReference type="NCBI Taxonomy" id="225347"/>
    <lineage>
        <taxon>Bacteria</taxon>
        <taxon>Bacillati</taxon>
        <taxon>Bacillota</taxon>
        <taxon>Bacilli</taxon>
        <taxon>Bacillales</taxon>
        <taxon>Bacillaceae</taxon>
        <taxon>Mesobacillus</taxon>
    </lineage>
</organism>
<evidence type="ECO:0000313" key="7">
    <source>
        <dbReference type="Proteomes" id="UP001242313"/>
    </source>
</evidence>
<dbReference type="EMBL" id="JAUSUN010000001">
    <property type="protein sequence ID" value="MDQ0412039.1"/>
    <property type="molecule type" value="Genomic_DNA"/>
</dbReference>
<evidence type="ECO:0000256" key="2">
    <source>
        <dbReference type="ARBA" id="ARBA00022692"/>
    </source>
</evidence>
<dbReference type="GO" id="GO:0008168">
    <property type="term" value="F:methyltransferase activity"/>
    <property type="evidence" value="ECO:0007669"/>
    <property type="project" value="UniProtKB-KW"/>
</dbReference>